<dbReference type="Proteomes" id="UP000009376">
    <property type="component" value="Unassembled WGS sequence"/>
</dbReference>
<dbReference type="AlphaFoldDB" id="D6GUF0"/>
<protein>
    <submittedName>
        <fullName evidence="1">Uncharacterized protein</fullName>
    </submittedName>
</protein>
<organism evidence="1 2">
    <name type="scientific">Candidatus Parvarchaeum acidophilus ARMAN-5</name>
    <dbReference type="NCBI Taxonomy" id="662762"/>
    <lineage>
        <taxon>Archaea</taxon>
        <taxon>Candidatus Parvarchaeota</taxon>
        <taxon>Candidatus Parvarchaeum</taxon>
    </lineage>
</organism>
<proteinExistence type="predicted"/>
<evidence type="ECO:0000313" key="1">
    <source>
        <dbReference type="EMBL" id="EFD93206.1"/>
    </source>
</evidence>
<dbReference type="EMBL" id="GG745545">
    <property type="protein sequence ID" value="EFD93206.1"/>
    <property type="molecule type" value="Genomic_DNA"/>
</dbReference>
<sequence length="150" mass="17820">MDKKAGKFLDQIFLQTNGKEDLNKTKILLKANKLNRDCYLDHDFSFTSDLEELCYGLYKRLDDHNGYIIEESLENLKFIYNLKQLKKGYKFGNLPETGEEEGIKNFYAVISEKSELLNEKEIDLMAKLIHYFNSSDDWIRVNYIHYFTKH</sequence>
<gene>
    <name evidence="1" type="ORF">BJBARM5_0081</name>
</gene>
<accession>D6GUF0</accession>
<name>D6GUF0_PARA5</name>
<reference evidence="1 2" key="1">
    <citation type="journal article" date="2010" name="Proc. Natl. Acad. Sci. U.S.A.">
        <title>Enigmatic, ultrasmall, uncultivated Archaea.</title>
        <authorList>
            <person name="Baker B.J."/>
            <person name="Comolli L.R."/>
            <person name="Dick G.J."/>
            <person name="Hauser L.J."/>
            <person name="Hyatt D."/>
            <person name="Dill B.D."/>
            <person name="Land M.L."/>
            <person name="Verberkmoes N.C."/>
            <person name="Hettich R.L."/>
            <person name="Banfield J.F."/>
        </authorList>
    </citation>
    <scope>NUCLEOTIDE SEQUENCE [LARGE SCALE GENOMIC DNA]</scope>
</reference>
<evidence type="ECO:0000313" key="2">
    <source>
        <dbReference type="Proteomes" id="UP000009376"/>
    </source>
</evidence>